<dbReference type="Gene3D" id="3.40.50.300">
    <property type="entry name" value="P-loop containing nucleotide triphosphate hydrolases"/>
    <property type="match status" value="1"/>
</dbReference>
<dbReference type="Proteomes" id="UP000305792">
    <property type="component" value="Unassembled WGS sequence"/>
</dbReference>
<dbReference type="RefSeq" id="WP_136531384.1">
    <property type="nucleotide sequence ID" value="NZ_STGX01000016.1"/>
</dbReference>
<dbReference type="OrthoDB" id="9777890at2"/>
<dbReference type="SUPFAM" id="SSF52540">
    <property type="entry name" value="P-loop containing nucleoside triphosphate hydrolases"/>
    <property type="match status" value="1"/>
</dbReference>
<reference evidence="1 2" key="1">
    <citation type="journal article" date="2018" name="Int. J. Syst. Evol. Microbiol.">
        <title>Glycomyces paridis sp. nov., isolated from the medicinal plant Paris polyphylla.</title>
        <authorList>
            <person name="Fang X.M."/>
            <person name="Bai J.L."/>
            <person name="Su J."/>
            <person name="Zhao L.L."/>
            <person name="Liu H.Y."/>
            <person name="Ma B.P."/>
            <person name="Zhang Y.Q."/>
            <person name="Yu L.Y."/>
        </authorList>
    </citation>
    <scope>NUCLEOTIDE SEQUENCE [LARGE SCALE GENOMIC DNA]</scope>
    <source>
        <strain evidence="1 2">CPCC 204357</strain>
    </source>
</reference>
<keyword evidence="2" id="KW-1185">Reference proteome</keyword>
<name>A0A4V4HNF6_9ACTN</name>
<comment type="caution">
    <text evidence="1">The sequence shown here is derived from an EMBL/GenBank/DDBJ whole genome shotgun (WGS) entry which is preliminary data.</text>
</comment>
<dbReference type="InterPro" id="IPR027417">
    <property type="entry name" value="P-loop_NTPase"/>
</dbReference>
<evidence type="ECO:0000313" key="2">
    <source>
        <dbReference type="Proteomes" id="UP000305792"/>
    </source>
</evidence>
<gene>
    <name evidence="1" type="ORF">E9998_19580</name>
</gene>
<dbReference type="AlphaFoldDB" id="A0A4V4HNF6"/>
<evidence type="ECO:0000313" key="1">
    <source>
        <dbReference type="EMBL" id="THV25936.1"/>
    </source>
</evidence>
<dbReference type="PANTHER" id="PTHR36451">
    <property type="entry name" value="PAPS-DEPENDENT SULFOTRANSFERASE STF3"/>
    <property type="match status" value="1"/>
</dbReference>
<dbReference type="EMBL" id="STGX01000016">
    <property type="protein sequence ID" value="THV25936.1"/>
    <property type="molecule type" value="Genomic_DNA"/>
</dbReference>
<protein>
    <submittedName>
        <fullName evidence="1">Sulfotransferase</fullName>
    </submittedName>
</protein>
<dbReference type="Pfam" id="PF13469">
    <property type="entry name" value="Sulfotransfer_3"/>
    <property type="match status" value="1"/>
</dbReference>
<organism evidence="1 2">
    <name type="scientific">Glycomyces paridis</name>
    <dbReference type="NCBI Taxonomy" id="2126555"/>
    <lineage>
        <taxon>Bacteria</taxon>
        <taxon>Bacillati</taxon>
        <taxon>Actinomycetota</taxon>
        <taxon>Actinomycetes</taxon>
        <taxon>Glycomycetales</taxon>
        <taxon>Glycomycetaceae</taxon>
        <taxon>Glycomyces</taxon>
    </lineage>
</organism>
<dbReference type="PANTHER" id="PTHR36451:SF1">
    <property type="entry name" value="OMEGA-HYDROXY-BETA-DIHYDROMENAQUINONE-9 SULFOTRANSFERASE STF3"/>
    <property type="match status" value="1"/>
</dbReference>
<proteinExistence type="predicted"/>
<keyword evidence="1" id="KW-0808">Transferase</keyword>
<dbReference type="InterPro" id="IPR052736">
    <property type="entry name" value="Stf3_sulfotransferase"/>
</dbReference>
<dbReference type="GO" id="GO:0016740">
    <property type="term" value="F:transferase activity"/>
    <property type="evidence" value="ECO:0007669"/>
    <property type="project" value="UniProtKB-KW"/>
</dbReference>
<sequence length="403" mass="45135">MTTLLPFLNACGAPFMHGRRGIGHPEAVVAQMLDRAARDAAAPRPDPDSEVVRDFSYLVGQFAGAENLSAIGWASVRTDLQNRLTNWLRVQRLHAEHPELAAEDVSDPVVVVGLPRTATTLVHNLLAAAEGHRGTLFWELLHPDLPLPAKETKKIIAGVESGQKVINLLAPQMLDIHPQSAVKADETAFLFFHGPQHQARALMPEYEKWENDRDTRGDYVYLKQVLQVLQHGREKRRWVLKNPIHLASLPELLETFPNATIVWMHRGPATVMGSICSLVETSHRLHLKRVDRHEIGRMCLDMLTRLVERGRAARPGITPQHLVDIPYDWLTASPHTAVPELYDLIGAKWTNRDAAGLDAILARPSRARKHDYAAQHYGLDEMEIDRAFGNYGSLAIATLPRRN</sequence>
<accession>A0A4V4HNF6</accession>